<protein>
    <recommendedName>
        <fullName evidence="1">Helitron helicase-like domain-containing protein</fullName>
    </recommendedName>
</protein>
<keyword evidence="3" id="KW-1185">Reference proteome</keyword>
<proteinExistence type="predicted"/>
<feature type="domain" description="Helitron helicase-like" evidence="1">
    <location>
        <begin position="46"/>
        <end position="261"/>
    </location>
</feature>
<dbReference type="Pfam" id="PF14214">
    <property type="entry name" value="Helitron_like_N"/>
    <property type="match status" value="1"/>
</dbReference>
<gene>
    <name evidence="2" type="ORF">F5878DRAFT_504151</name>
</gene>
<evidence type="ECO:0000259" key="1">
    <source>
        <dbReference type="Pfam" id="PF14214"/>
    </source>
</evidence>
<dbReference type="InterPro" id="IPR025476">
    <property type="entry name" value="Helitron_helicase-like"/>
</dbReference>
<organism evidence="2 3">
    <name type="scientific">Lentinula raphanica</name>
    <dbReference type="NCBI Taxonomy" id="153919"/>
    <lineage>
        <taxon>Eukaryota</taxon>
        <taxon>Fungi</taxon>
        <taxon>Dikarya</taxon>
        <taxon>Basidiomycota</taxon>
        <taxon>Agaricomycotina</taxon>
        <taxon>Agaricomycetes</taxon>
        <taxon>Agaricomycetidae</taxon>
        <taxon>Agaricales</taxon>
        <taxon>Marasmiineae</taxon>
        <taxon>Omphalotaceae</taxon>
        <taxon>Lentinula</taxon>
    </lineage>
</organism>
<name>A0AA38U9E1_9AGAR</name>
<feature type="non-terminal residue" evidence="2">
    <location>
        <position position="1"/>
    </location>
</feature>
<comment type="caution">
    <text evidence="2">The sequence shown here is derived from an EMBL/GenBank/DDBJ whole genome shotgun (WGS) entry which is preliminary data.</text>
</comment>
<dbReference type="EMBL" id="MU806480">
    <property type="protein sequence ID" value="KAJ3834824.1"/>
    <property type="molecule type" value="Genomic_DNA"/>
</dbReference>
<reference evidence="2" key="1">
    <citation type="submission" date="2022-08" db="EMBL/GenBank/DDBJ databases">
        <authorList>
            <consortium name="DOE Joint Genome Institute"/>
            <person name="Min B."/>
            <person name="Riley R."/>
            <person name="Sierra-Patev S."/>
            <person name="Naranjo-Ortiz M."/>
            <person name="Looney B."/>
            <person name="Konkel Z."/>
            <person name="Slot J.C."/>
            <person name="Sakamoto Y."/>
            <person name="Steenwyk J.L."/>
            <person name="Rokas A."/>
            <person name="Carro J."/>
            <person name="Camarero S."/>
            <person name="Ferreira P."/>
            <person name="Molpeceres G."/>
            <person name="Ruiz-Duenas F.J."/>
            <person name="Serrano A."/>
            <person name="Henrissat B."/>
            <person name="Drula E."/>
            <person name="Hughes K.W."/>
            <person name="Mata J.L."/>
            <person name="Ishikawa N.K."/>
            <person name="Vargas-Isla R."/>
            <person name="Ushijima S."/>
            <person name="Smith C.A."/>
            <person name="Ahrendt S."/>
            <person name="Andreopoulos W."/>
            <person name="He G."/>
            <person name="Labutti K."/>
            <person name="Lipzen A."/>
            <person name="Ng V."/>
            <person name="Sandor L."/>
            <person name="Barry K."/>
            <person name="Martinez A.T."/>
            <person name="Xiao Y."/>
            <person name="Gibbons J.G."/>
            <person name="Terashima K."/>
            <person name="Hibbett D.S."/>
            <person name="Grigoriev I.V."/>
        </authorList>
    </citation>
    <scope>NUCLEOTIDE SEQUENCE</scope>
    <source>
        <strain evidence="2">TFB9207</strain>
    </source>
</reference>
<feature type="non-terminal residue" evidence="2">
    <location>
        <position position="261"/>
    </location>
</feature>
<dbReference type="Proteomes" id="UP001163846">
    <property type="component" value="Unassembled WGS sequence"/>
</dbReference>
<accession>A0AA38U9E1</accession>
<dbReference type="AlphaFoldDB" id="A0AA38U9E1"/>
<evidence type="ECO:0000313" key="3">
    <source>
        <dbReference type="Proteomes" id="UP001163846"/>
    </source>
</evidence>
<sequence>IHYSSDPIVEYNNKDLFPGMFPTLFPLGIGGFEDDRRSPKVSLKSHAAHLLDQCGRKFRYHHYYIFVALNLIQRRTAHLFTSFTVKSSRFSDVAPALLSVSPQTLSELANIMREEHSQLSYTDEQRNALRLLNEVNTVSAHVPGSQSAKISVRNDIRSYFSYFGMGHLFLTLNPSAVHSPVFQAFFGDHTVDLSQQFPQLPEKRIQRAYRVAQDPVAASDFFDFMIQRTFEDLFGWDFASGSSNVDGGILGKLRAFYGTPE</sequence>
<evidence type="ECO:0000313" key="2">
    <source>
        <dbReference type="EMBL" id="KAJ3834824.1"/>
    </source>
</evidence>